<dbReference type="Gene3D" id="3.90.1200.10">
    <property type="match status" value="1"/>
</dbReference>
<dbReference type="Proteomes" id="UP001492380">
    <property type="component" value="Unassembled WGS sequence"/>
</dbReference>
<reference evidence="3 4" key="1">
    <citation type="submission" date="2024-04" db="EMBL/GenBank/DDBJ databases">
        <title>Phyllosticta paracitricarpa is synonymous to the EU quarantine fungus P. citricarpa based on phylogenomic analyses.</title>
        <authorList>
            <consortium name="Lawrence Berkeley National Laboratory"/>
            <person name="Van Ingen-Buijs V.A."/>
            <person name="Van Westerhoven A.C."/>
            <person name="Haridas S."/>
            <person name="Skiadas P."/>
            <person name="Martin F."/>
            <person name="Groenewald J.Z."/>
            <person name="Crous P.W."/>
            <person name="Seidl M.F."/>
        </authorList>
    </citation>
    <scope>NUCLEOTIDE SEQUENCE [LARGE SCALE GENOMIC DNA]</scope>
    <source>
        <strain evidence="3 4">CBS 123374</strain>
    </source>
</reference>
<feature type="region of interest" description="Disordered" evidence="1">
    <location>
        <begin position="651"/>
        <end position="676"/>
    </location>
</feature>
<evidence type="ECO:0000313" key="3">
    <source>
        <dbReference type="EMBL" id="KAK8230805.1"/>
    </source>
</evidence>
<dbReference type="InterPro" id="IPR015897">
    <property type="entry name" value="CHK_kinase-like"/>
</dbReference>
<feature type="compositionally biased region" description="Polar residues" evidence="1">
    <location>
        <begin position="61"/>
        <end position="78"/>
    </location>
</feature>
<feature type="region of interest" description="Disordered" evidence="1">
    <location>
        <begin position="61"/>
        <end position="84"/>
    </location>
</feature>
<dbReference type="EMBL" id="JBBWRZ010000008">
    <property type="protein sequence ID" value="KAK8230805.1"/>
    <property type="molecule type" value="Genomic_DNA"/>
</dbReference>
<name>A0ABR1YIR1_9PEZI</name>
<feature type="compositionally biased region" description="Low complexity" evidence="1">
    <location>
        <begin position="740"/>
        <end position="756"/>
    </location>
</feature>
<evidence type="ECO:0000256" key="1">
    <source>
        <dbReference type="SAM" id="MobiDB-lite"/>
    </source>
</evidence>
<gene>
    <name evidence="3" type="ORF">HDK90DRAFT_512922</name>
</gene>
<evidence type="ECO:0000313" key="4">
    <source>
        <dbReference type="Proteomes" id="UP001492380"/>
    </source>
</evidence>
<comment type="caution">
    <text evidence="3">The sequence shown here is derived from an EMBL/GenBank/DDBJ whole genome shotgun (WGS) entry which is preliminary data.</text>
</comment>
<organism evidence="3 4">
    <name type="scientific">Phyllosticta capitalensis</name>
    <dbReference type="NCBI Taxonomy" id="121624"/>
    <lineage>
        <taxon>Eukaryota</taxon>
        <taxon>Fungi</taxon>
        <taxon>Dikarya</taxon>
        <taxon>Ascomycota</taxon>
        <taxon>Pezizomycotina</taxon>
        <taxon>Dothideomycetes</taxon>
        <taxon>Dothideomycetes incertae sedis</taxon>
        <taxon>Botryosphaeriales</taxon>
        <taxon>Phyllostictaceae</taxon>
        <taxon>Phyllosticta</taxon>
    </lineage>
</organism>
<dbReference type="SMART" id="SM00587">
    <property type="entry name" value="CHK"/>
    <property type="match status" value="1"/>
</dbReference>
<protein>
    <submittedName>
        <fullName evidence="3">Aminoglycoside phosphotransferase</fullName>
    </submittedName>
</protein>
<proteinExistence type="predicted"/>
<dbReference type="PANTHER" id="PTHR11012:SF30">
    <property type="entry name" value="PROTEIN KINASE-LIKE DOMAIN-CONTAINING"/>
    <property type="match status" value="1"/>
</dbReference>
<dbReference type="Pfam" id="PF02958">
    <property type="entry name" value="EcKL"/>
    <property type="match status" value="1"/>
</dbReference>
<evidence type="ECO:0000259" key="2">
    <source>
        <dbReference type="SMART" id="SM00587"/>
    </source>
</evidence>
<dbReference type="InterPro" id="IPR004119">
    <property type="entry name" value="EcKL"/>
</dbReference>
<dbReference type="InterPro" id="IPR055493">
    <property type="entry name" value="DUF7065"/>
</dbReference>
<keyword evidence="4" id="KW-1185">Reference proteome</keyword>
<feature type="domain" description="CHK kinase-like" evidence="2">
    <location>
        <begin position="152"/>
        <end position="346"/>
    </location>
</feature>
<feature type="region of interest" description="Disordered" evidence="1">
    <location>
        <begin position="739"/>
        <end position="769"/>
    </location>
</feature>
<accession>A0ABR1YIR1</accession>
<dbReference type="Pfam" id="PF23213">
    <property type="entry name" value="DUF7065"/>
    <property type="match status" value="1"/>
</dbReference>
<dbReference type="SUPFAM" id="SSF56112">
    <property type="entry name" value="Protein kinase-like (PK-like)"/>
    <property type="match status" value="1"/>
</dbReference>
<sequence>MDTTTNKINDTIIRTPSDLTLDWLRAKTGISKIESFSCTRIGTGQVSDCFRISFALAPSAASTPDAQQDQPPVDNNDNTAPLTTPTAKTTILKVASTSATSRRASASLSLYEREVRFYQEIAPAIIDDDGDAAPLAHCYHSSFHAADGTFCLLLEDAGAQGVVVGDDITGATLAQAQAAMAALGRLHRAAQRDGSRRAEWASKSWLNRGRQIDGSRLRALYGGFVARFGERVGSRERNACERLVEVFDLHDARERGDDVLQGLVHGDYRLDNMLFGKAGGGGEEARGDAVQSLPLTVVDWQTVSWGPAMSDVAYFLGTALTVEMRRQHGDALLQRYFEALGPEAGLSFEQCRERVRRQTFYGIVMSIVSPMLVEQTERGDELFMQILSRHCEHVLDLGALETLPQPTSGMLAAPLVPEPRDERRHETLQEEYWQESWYFDFIDEVQGLGGYIRIGVDTNRGKTWYTAMLCGPGRPTVALIDFNAPLPTGDDLAIKTPTFEASHAVEEPLQRFSVTLSGTARAYDDPAILLRDNDGEGKHEPGKPVQLQLHLAWHTDGLPYQYRLTTRYEIPCSVSGDISVVSSTSSTTTQISNVPGQRDHSWGSRDWWTPRWVWSAIHLADRTHIHGLDLHLPDPQPAGMRLFVGYVQQLQRQSQSDDSEETGEAEGASGAKVTELTRHAVAATSFDPRDELPVTTEVELELELERPQEQEQETGAGTDPLRLRFEAMGHAPLRLIDPVSLSASSNNSTSNSTSINDDGSARSNGSVGKRGGRVALFPRAWGTVAMKDGRRGVAWMEWNRGAGGESAL</sequence>
<dbReference type="PANTHER" id="PTHR11012">
    <property type="entry name" value="PROTEIN KINASE-LIKE DOMAIN-CONTAINING"/>
    <property type="match status" value="1"/>
</dbReference>
<dbReference type="InterPro" id="IPR011009">
    <property type="entry name" value="Kinase-like_dom_sf"/>
</dbReference>
<dbReference type="SUPFAM" id="SSF159245">
    <property type="entry name" value="AttH-like"/>
    <property type="match status" value="1"/>
</dbReference>